<dbReference type="RefSeq" id="WP_103084973.1">
    <property type="nucleotide sequence ID" value="NZ_MNLH01000006.1"/>
</dbReference>
<feature type="transmembrane region" description="Helical" evidence="7">
    <location>
        <begin position="416"/>
        <end position="439"/>
    </location>
</feature>
<accession>A0A2K1STR9</accession>
<evidence type="ECO:0000313" key="10">
    <source>
        <dbReference type="Proteomes" id="UP000236146"/>
    </source>
</evidence>
<dbReference type="GO" id="GO:0005886">
    <property type="term" value="C:plasma membrane"/>
    <property type="evidence" value="ECO:0007669"/>
    <property type="project" value="UniProtKB-SubCell"/>
</dbReference>
<reference evidence="9 10" key="1">
    <citation type="submission" date="2016-10" db="EMBL/GenBank/DDBJ databases">
        <authorList>
            <person name="Varghese N."/>
        </authorList>
    </citation>
    <scope>NUCLEOTIDE SEQUENCE [LARGE SCALE GENOMIC DNA]</scope>
    <source>
        <strain evidence="9 10">KA00225</strain>
    </source>
</reference>
<feature type="domain" description="ABC3 transporter permease C-terminal" evidence="8">
    <location>
        <begin position="318"/>
        <end position="436"/>
    </location>
</feature>
<comment type="subcellular location">
    <subcellularLocation>
        <location evidence="1">Cell membrane</location>
        <topology evidence="1">Multi-pass membrane protein</topology>
    </subcellularLocation>
</comment>
<dbReference type="AlphaFoldDB" id="A0A2K1STR9"/>
<comment type="caution">
    <text evidence="9">The sequence shown here is derived from an EMBL/GenBank/DDBJ whole genome shotgun (WGS) entry which is preliminary data.</text>
</comment>
<dbReference type="Pfam" id="PF02687">
    <property type="entry name" value="FtsX"/>
    <property type="match status" value="1"/>
</dbReference>
<feature type="region of interest" description="Disordered" evidence="6">
    <location>
        <begin position="77"/>
        <end position="100"/>
    </location>
</feature>
<keyword evidence="4 7" id="KW-1133">Transmembrane helix</keyword>
<keyword evidence="2" id="KW-1003">Cell membrane</keyword>
<dbReference type="EMBL" id="MNLH01000006">
    <property type="protein sequence ID" value="PNS42927.1"/>
    <property type="molecule type" value="Genomic_DNA"/>
</dbReference>
<dbReference type="PANTHER" id="PTHR30572">
    <property type="entry name" value="MEMBRANE COMPONENT OF TRANSPORTER-RELATED"/>
    <property type="match status" value="1"/>
</dbReference>
<evidence type="ECO:0000256" key="7">
    <source>
        <dbReference type="SAM" id="Phobius"/>
    </source>
</evidence>
<evidence type="ECO:0000256" key="6">
    <source>
        <dbReference type="SAM" id="MobiDB-lite"/>
    </source>
</evidence>
<keyword evidence="3 7" id="KW-0812">Transmembrane</keyword>
<evidence type="ECO:0000256" key="2">
    <source>
        <dbReference type="ARBA" id="ARBA00022475"/>
    </source>
</evidence>
<evidence type="ECO:0000259" key="8">
    <source>
        <dbReference type="Pfam" id="PF02687"/>
    </source>
</evidence>
<protein>
    <submittedName>
        <fullName evidence="9">Multidrug DMT transporter permease</fullName>
    </submittedName>
</protein>
<feature type="transmembrane region" description="Helical" evidence="7">
    <location>
        <begin position="359"/>
        <end position="383"/>
    </location>
</feature>
<evidence type="ECO:0000256" key="1">
    <source>
        <dbReference type="ARBA" id="ARBA00004651"/>
    </source>
</evidence>
<organism evidence="9 10">
    <name type="scientific">Gardnerella vaginalis</name>
    <dbReference type="NCBI Taxonomy" id="2702"/>
    <lineage>
        <taxon>Bacteria</taxon>
        <taxon>Bacillati</taxon>
        <taxon>Actinomycetota</taxon>
        <taxon>Actinomycetes</taxon>
        <taxon>Bifidobacteriales</taxon>
        <taxon>Bifidobacteriaceae</taxon>
        <taxon>Gardnerella</taxon>
    </lineage>
</organism>
<evidence type="ECO:0000256" key="4">
    <source>
        <dbReference type="ARBA" id="ARBA00022989"/>
    </source>
</evidence>
<evidence type="ECO:0000256" key="3">
    <source>
        <dbReference type="ARBA" id="ARBA00022692"/>
    </source>
</evidence>
<proteinExistence type="predicted"/>
<name>A0A2K1STR9_GARVA</name>
<dbReference type="InterPro" id="IPR050250">
    <property type="entry name" value="Macrolide_Exporter_MacB"/>
</dbReference>
<dbReference type="InterPro" id="IPR003838">
    <property type="entry name" value="ABC3_permease_C"/>
</dbReference>
<dbReference type="OrthoDB" id="4799354at2"/>
<dbReference type="Proteomes" id="UP000236146">
    <property type="component" value="Unassembled WGS sequence"/>
</dbReference>
<keyword evidence="5 7" id="KW-0472">Membrane</keyword>
<sequence>MNQSIKDILYRSWIAVVRKPRRSAMLMLIITLVLTSLVSQAGVIAAVQSVQENINNNIGLGFNVYSRNNVDNITQQAQSNSQNTVTDKAVDNTSNSDKSNGFVDYSQSGMSLEQAKKFSSIAGVKTSSYESETLASARGMQIVAATSGPRLDNDKMASYVGVTGTTSSRLASGFQEGLYNLDSGKHIDTKSSHSAIVHKAFADKNKLHIGSEITLYQGNHHAKVSIVGIFSGKMQTKGILPSDSSENRIVTDIYTAFTLSGAKLVNAVRCVLNSEDLLNNALIKAKELSNGKFDIEDNSARFSGVLQSVKSVKSMITMIFVVLGLVGILILGLVLVFFVRSRIHEVGVFMALGINKISIAAQMIAEIIIISAISACLSLIFGASVSRVVGNFMFSSIADSSISSLHIPMLPLSQTVFALLIGFAMAIVALLLALIPLFTSRPRAVLSAMS</sequence>
<gene>
    <name evidence="9" type="ORF">BFS05_05505</name>
</gene>
<dbReference type="PANTHER" id="PTHR30572:SF9">
    <property type="entry name" value="ABC TRANSPORTER PERMEASE PROTEIN"/>
    <property type="match status" value="1"/>
</dbReference>
<feature type="transmembrane region" description="Helical" evidence="7">
    <location>
        <begin position="315"/>
        <end position="339"/>
    </location>
</feature>
<evidence type="ECO:0000256" key="5">
    <source>
        <dbReference type="ARBA" id="ARBA00023136"/>
    </source>
</evidence>
<dbReference type="GO" id="GO:0022857">
    <property type="term" value="F:transmembrane transporter activity"/>
    <property type="evidence" value="ECO:0007669"/>
    <property type="project" value="TreeGrafter"/>
</dbReference>
<evidence type="ECO:0000313" key="9">
    <source>
        <dbReference type="EMBL" id="PNS42927.1"/>
    </source>
</evidence>